<feature type="compositionally biased region" description="Polar residues" evidence="1">
    <location>
        <begin position="201"/>
        <end position="212"/>
    </location>
</feature>
<sequence length="395" mass="44155">MWSMPTELLFYSLKVNPAQTFHQFKQLLDSILTNLHVCADPLDLHKLVTDLWMGEMIWRKFAENLLKVHIPGGALIPPRWEQIGCLRRKDTSASQMIMMYDEILWICIPQMSQLKYESAWQWIIQEVDGGEMEQDVLDRAGGVWLKMEQLRLAAKANGTQSLMILEGPDLNIAIDSNTDMEEDKNEECPGQGAMAEGGPLKTQTTIDPSNEGQVMDQDDGGDLASASPTDHAMDNERKTDRSAASTQVVVAEGGRSRADQVMADIEKDGHSGSTGQDNNPAAGNQSTVSSQGFPWTGESAAYKLERYPNLVVLVDTFRTFIHDKNTQVLEATLKDLVPATRHTSVENLMTCMHERLLDDAMWESSSYLKEFFDGEMAVLAMQAREEAIQAQNRLL</sequence>
<dbReference type="InParanoid" id="A0A0C9Z592"/>
<dbReference type="Proteomes" id="UP000054485">
    <property type="component" value="Unassembled WGS sequence"/>
</dbReference>
<feature type="region of interest" description="Disordered" evidence="1">
    <location>
        <begin position="180"/>
        <end position="292"/>
    </location>
</feature>
<dbReference type="HOGENOM" id="CLU_698634_0_0_1"/>
<dbReference type="EMBL" id="KN836190">
    <property type="protein sequence ID" value="KIK32560.1"/>
    <property type="molecule type" value="Genomic_DNA"/>
</dbReference>
<gene>
    <name evidence="2" type="ORF">CY34DRAFT_110921</name>
</gene>
<organism evidence="2 3">
    <name type="scientific">Suillus luteus UH-Slu-Lm8-n1</name>
    <dbReference type="NCBI Taxonomy" id="930992"/>
    <lineage>
        <taxon>Eukaryota</taxon>
        <taxon>Fungi</taxon>
        <taxon>Dikarya</taxon>
        <taxon>Basidiomycota</taxon>
        <taxon>Agaricomycotina</taxon>
        <taxon>Agaricomycetes</taxon>
        <taxon>Agaricomycetidae</taxon>
        <taxon>Boletales</taxon>
        <taxon>Suillineae</taxon>
        <taxon>Suillaceae</taxon>
        <taxon>Suillus</taxon>
    </lineage>
</organism>
<reference evidence="3" key="2">
    <citation type="submission" date="2015-01" db="EMBL/GenBank/DDBJ databases">
        <title>Evolutionary Origins and Diversification of the Mycorrhizal Mutualists.</title>
        <authorList>
            <consortium name="DOE Joint Genome Institute"/>
            <consortium name="Mycorrhizal Genomics Consortium"/>
            <person name="Kohler A."/>
            <person name="Kuo A."/>
            <person name="Nagy L.G."/>
            <person name="Floudas D."/>
            <person name="Copeland A."/>
            <person name="Barry K.W."/>
            <person name="Cichocki N."/>
            <person name="Veneault-Fourrey C."/>
            <person name="LaButti K."/>
            <person name="Lindquist E.A."/>
            <person name="Lipzen A."/>
            <person name="Lundell T."/>
            <person name="Morin E."/>
            <person name="Murat C."/>
            <person name="Riley R."/>
            <person name="Ohm R."/>
            <person name="Sun H."/>
            <person name="Tunlid A."/>
            <person name="Henrissat B."/>
            <person name="Grigoriev I.V."/>
            <person name="Hibbett D.S."/>
            <person name="Martin F."/>
        </authorList>
    </citation>
    <scope>NUCLEOTIDE SEQUENCE [LARGE SCALE GENOMIC DNA]</scope>
    <source>
        <strain evidence="3">UH-Slu-Lm8-n1</strain>
    </source>
</reference>
<evidence type="ECO:0000313" key="2">
    <source>
        <dbReference type="EMBL" id="KIK32560.1"/>
    </source>
</evidence>
<evidence type="ECO:0000313" key="3">
    <source>
        <dbReference type="Proteomes" id="UP000054485"/>
    </source>
</evidence>
<reference evidence="2 3" key="1">
    <citation type="submission" date="2014-04" db="EMBL/GenBank/DDBJ databases">
        <authorList>
            <consortium name="DOE Joint Genome Institute"/>
            <person name="Kuo A."/>
            <person name="Ruytinx J."/>
            <person name="Rineau F."/>
            <person name="Colpaert J."/>
            <person name="Kohler A."/>
            <person name="Nagy L.G."/>
            <person name="Floudas D."/>
            <person name="Copeland A."/>
            <person name="Barry K.W."/>
            <person name="Cichocki N."/>
            <person name="Veneault-Fourrey C."/>
            <person name="LaButti K."/>
            <person name="Lindquist E.A."/>
            <person name="Lipzen A."/>
            <person name="Lundell T."/>
            <person name="Morin E."/>
            <person name="Murat C."/>
            <person name="Sun H."/>
            <person name="Tunlid A."/>
            <person name="Henrissat B."/>
            <person name="Grigoriev I.V."/>
            <person name="Hibbett D.S."/>
            <person name="Martin F."/>
            <person name="Nordberg H.P."/>
            <person name="Cantor M.N."/>
            <person name="Hua S.X."/>
        </authorList>
    </citation>
    <scope>NUCLEOTIDE SEQUENCE [LARGE SCALE GENOMIC DNA]</scope>
    <source>
        <strain evidence="2 3">UH-Slu-Lm8-n1</strain>
    </source>
</reference>
<name>A0A0C9Z592_9AGAM</name>
<accession>A0A0C9Z592</accession>
<keyword evidence="3" id="KW-1185">Reference proteome</keyword>
<feature type="compositionally biased region" description="Polar residues" evidence="1">
    <location>
        <begin position="271"/>
        <end position="292"/>
    </location>
</feature>
<proteinExistence type="predicted"/>
<feature type="compositionally biased region" description="Basic and acidic residues" evidence="1">
    <location>
        <begin position="254"/>
        <end position="270"/>
    </location>
</feature>
<feature type="compositionally biased region" description="Basic and acidic residues" evidence="1">
    <location>
        <begin position="231"/>
        <end position="241"/>
    </location>
</feature>
<protein>
    <submittedName>
        <fullName evidence="2">Uncharacterized protein</fullName>
    </submittedName>
</protein>
<dbReference type="AlphaFoldDB" id="A0A0C9Z592"/>
<evidence type="ECO:0000256" key="1">
    <source>
        <dbReference type="SAM" id="MobiDB-lite"/>
    </source>
</evidence>